<evidence type="ECO:0000313" key="9">
    <source>
        <dbReference type="Proteomes" id="UP001431926"/>
    </source>
</evidence>
<dbReference type="CDD" id="cd06173">
    <property type="entry name" value="MFS_MefA_like"/>
    <property type="match status" value="1"/>
</dbReference>
<evidence type="ECO:0000256" key="4">
    <source>
        <dbReference type="ARBA" id="ARBA00022989"/>
    </source>
</evidence>
<feature type="transmembrane region" description="Helical" evidence="7">
    <location>
        <begin position="239"/>
        <end position="259"/>
    </location>
</feature>
<comment type="subcellular location">
    <subcellularLocation>
        <location evidence="1">Cell membrane</location>
        <topology evidence="1">Multi-pass membrane protein</topology>
    </subcellularLocation>
</comment>
<feature type="compositionally biased region" description="Gly residues" evidence="6">
    <location>
        <begin position="51"/>
        <end position="65"/>
    </location>
</feature>
<feature type="compositionally biased region" description="Polar residues" evidence="6">
    <location>
        <begin position="17"/>
        <end position="28"/>
    </location>
</feature>
<feature type="region of interest" description="Disordered" evidence="6">
    <location>
        <begin position="1"/>
        <end position="65"/>
    </location>
</feature>
<evidence type="ECO:0000256" key="5">
    <source>
        <dbReference type="ARBA" id="ARBA00023136"/>
    </source>
</evidence>
<keyword evidence="2" id="KW-1003">Cell membrane</keyword>
<evidence type="ECO:0000256" key="2">
    <source>
        <dbReference type="ARBA" id="ARBA00022475"/>
    </source>
</evidence>
<dbReference type="PANTHER" id="PTHR23513:SF11">
    <property type="entry name" value="STAPHYLOFERRIN A TRANSPORTER"/>
    <property type="match status" value="1"/>
</dbReference>
<keyword evidence="5 7" id="KW-0472">Membrane</keyword>
<sequence length="471" mass="48046">MEKPTERASIPDAACDTRTTPNPNQHLTRQPDLLPNQVADQLPILPPLDPGGPGGPAGSGLGSGSSFGSVPGPSGLWNRNFRYFFVARTVALFGDGMIPVALTAGLLGAGRPASSVGFALAAWMGPLAVFVLFGGVLADRFTPRRMMIIADVLRLGGASVLAVTFATGNPPLWAVYVLSSVAGVGAALFQPGVASTVPRVSTDVQRANAVLRVAEALMTMAGPAFAGVLVGLASAGAVYAANAATFAVSGVCLFLMRLAPAPHDDAARGTFAAELVDGWREFRARSWLWGVIAVWTVYGFAVLGPMLPLTAVLVTEAHGSGAYGMLMAVNGAGSVVGGLLALRLRPSHPLAAGAVALPLVAVSLLVLALGMPLPVLAAGQLLAGGSAAFWLVMWSTTVQTHVPPEALNRLHAYDVAGSLLMVAAGRALAGPVAEAVGAPELLVAAAVINMGVVAVLLVARPIRQLKRIGLV</sequence>
<reference evidence="8" key="1">
    <citation type="submission" date="2022-10" db="EMBL/GenBank/DDBJ databases">
        <title>The complete genomes of actinobacterial strains from the NBC collection.</title>
        <authorList>
            <person name="Joergensen T.S."/>
            <person name="Alvarez Arevalo M."/>
            <person name="Sterndorff E.B."/>
            <person name="Faurdal D."/>
            <person name="Vuksanovic O."/>
            <person name="Mourched A.-S."/>
            <person name="Charusanti P."/>
            <person name="Shaw S."/>
            <person name="Blin K."/>
            <person name="Weber T."/>
        </authorList>
    </citation>
    <scope>NUCLEOTIDE SEQUENCE</scope>
    <source>
        <strain evidence="8">NBC_01436</strain>
    </source>
</reference>
<evidence type="ECO:0000256" key="3">
    <source>
        <dbReference type="ARBA" id="ARBA00022692"/>
    </source>
</evidence>
<evidence type="ECO:0000313" key="8">
    <source>
        <dbReference type="EMBL" id="WUX37717.1"/>
    </source>
</evidence>
<name>A0ABZ1ZJH0_STRAQ</name>
<keyword evidence="9" id="KW-1185">Reference proteome</keyword>
<feature type="transmembrane region" description="Helical" evidence="7">
    <location>
        <begin position="209"/>
        <end position="233"/>
    </location>
</feature>
<dbReference type="InterPro" id="IPR011701">
    <property type="entry name" value="MFS"/>
</dbReference>
<dbReference type="RefSeq" id="WP_329356316.1">
    <property type="nucleotide sequence ID" value="NZ_CP109490.1"/>
</dbReference>
<dbReference type="Proteomes" id="UP001431926">
    <property type="component" value="Chromosome"/>
</dbReference>
<feature type="transmembrane region" description="Helical" evidence="7">
    <location>
        <begin position="287"/>
        <end position="309"/>
    </location>
</feature>
<dbReference type="EMBL" id="CP109491">
    <property type="protein sequence ID" value="WUX37717.1"/>
    <property type="molecule type" value="Genomic_DNA"/>
</dbReference>
<keyword evidence="4 7" id="KW-1133">Transmembrane helix</keyword>
<dbReference type="Pfam" id="PF07690">
    <property type="entry name" value="MFS_1"/>
    <property type="match status" value="1"/>
</dbReference>
<feature type="transmembrane region" description="Helical" evidence="7">
    <location>
        <begin position="349"/>
        <end position="371"/>
    </location>
</feature>
<evidence type="ECO:0000256" key="1">
    <source>
        <dbReference type="ARBA" id="ARBA00004651"/>
    </source>
</evidence>
<evidence type="ECO:0000256" key="6">
    <source>
        <dbReference type="SAM" id="MobiDB-lite"/>
    </source>
</evidence>
<feature type="transmembrane region" description="Helical" evidence="7">
    <location>
        <begin position="115"/>
        <end position="136"/>
    </location>
</feature>
<proteinExistence type="predicted"/>
<feature type="transmembrane region" description="Helical" evidence="7">
    <location>
        <begin position="321"/>
        <end position="342"/>
    </location>
</feature>
<keyword evidence="3 7" id="KW-0812">Transmembrane</keyword>
<feature type="transmembrane region" description="Helical" evidence="7">
    <location>
        <begin position="85"/>
        <end position="109"/>
    </location>
</feature>
<feature type="transmembrane region" description="Helical" evidence="7">
    <location>
        <begin position="377"/>
        <end position="398"/>
    </location>
</feature>
<dbReference type="SUPFAM" id="SSF103473">
    <property type="entry name" value="MFS general substrate transporter"/>
    <property type="match status" value="1"/>
</dbReference>
<organism evidence="8 9">
    <name type="scientific">Streptomyces anulatus</name>
    <name type="common">Streptomyces chrysomallus</name>
    <dbReference type="NCBI Taxonomy" id="1892"/>
    <lineage>
        <taxon>Bacteria</taxon>
        <taxon>Bacillati</taxon>
        <taxon>Actinomycetota</taxon>
        <taxon>Actinomycetes</taxon>
        <taxon>Kitasatosporales</taxon>
        <taxon>Streptomycetaceae</taxon>
        <taxon>Streptomyces</taxon>
    </lineage>
</organism>
<gene>
    <name evidence="8" type="ORF">OG367_16380</name>
</gene>
<protein>
    <submittedName>
        <fullName evidence="8">MFS transporter</fullName>
    </submittedName>
</protein>
<dbReference type="InterPro" id="IPR036259">
    <property type="entry name" value="MFS_trans_sf"/>
</dbReference>
<feature type="transmembrane region" description="Helical" evidence="7">
    <location>
        <begin position="173"/>
        <end position="197"/>
    </location>
</feature>
<feature type="transmembrane region" description="Helical" evidence="7">
    <location>
        <begin position="441"/>
        <end position="459"/>
    </location>
</feature>
<accession>A0ABZ1ZJH0</accession>
<dbReference type="PANTHER" id="PTHR23513">
    <property type="entry name" value="INTEGRAL MEMBRANE EFFLUX PROTEIN-RELATED"/>
    <property type="match status" value="1"/>
</dbReference>
<dbReference type="Gene3D" id="1.20.1250.20">
    <property type="entry name" value="MFS general substrate transporter like domains"/>
    <property type="match status" value="1"/>
</dbReference>
<evidence type="ECO:0000256" key="7">
    <source>
        <dbReference type="SAM" id="Phobius"/>
    </source>
</evidence>